<comment type="caution">
    <text evidence="1">The sequence shown here is derived from an EMBL/GenBank/DDBJ whole genome shotgun (WGS) entry which is preliminary data.</text>
</comment>
<dbReference type="OrthoDB" id="5419722at2759"/>
<reference evidence="1 2" key="1">
    <citation type="submission" date="2019-09" db="EMBL/GenBank/DDBJ databases">
        <title>Draft genome of the ectomycorrhizal ascomycete Sphaerosporella brunnea.</title>
        <authorList>
            <consortium name="DOE Joint Genome Institute"/>
            <person name="Benucci G.M."/>
            <person name="Marozzi G."/>
            <person name="Antonielli L."/>
            <person name="Sanchez S."/>
            <person name="Marco P."/>
            <person name="Wang X."/>
            <person name="Falini L.B."/>
            <person name="Barry K."/>
            <person name="Haridas S."/>
            <person name="Lipzen A."/>
            <person name="Labutti K."/>
            <person name="Grigoriev I.V."/>
            <person name="Murat C."/>
            <person name="Martin F."/>
            <person name="Albertini E."/>
            <person name="Donnini D."/>
            <person name="Bonito G."/>
        </authorList>
    </citation>
    <scope>NUCLEOTIDE SEQUENCE [LARGE SCALE GENOMIC DNA]</scope>
    <source>
        <strain evidence="1 2">Sb_GMNB300</strain>
    </source>
</reference>
<dbReference type="AlphaFoldDB" id="A0A5J5EYB0"/>
<protein>
    <submittedName>
        <fullName evidence="1">Uncharacterized protein</fullName>
    </submittedName>
</protein>
<name>A0A5J5EYB0_9PEZI</name>
<sequence length="223" mass="24949">MMSLSSHTPQVLLDKLNDQSRELLNREAEPVEAFRSISEDKQYHQCLEISAHRREMRKHEELAVILDLREVVPLSFENLHNLVPPEVDKESVVFVEWIIPRDLRSSSQIKVHDMSETIQLVATRAGGIPDLRLWHPGGIETSSLGGWEGNDALQQLNTLVAPLAECRKPGDVLILCPTQVLHRIPLHALAVTGELLIQCNSVIRSPLHSSKPPANLLRSTPTA</sequence>
<dbReference type="Proteomes" id="UP000326924">
    <property type="component" value="Unassembled WGS sequence"/>
</dbReference>
<gene>
    <name evidence="1" type="ORF">FN846DRAFT_918759</name>
</gene>
<accession>A0A5J5EYB0</accession>
<proteinExistence type="predicted"/>
<keyword evidence="2" id="KW-1185">Reference proteome</keyword>
<dbReference type="InParanoid" id="A0A5J5EYB0"/>
<organism evidence="1 2">
    <name type="scientific">Sphaerosporella brunnea</name>
    <dbReference type="NCBI Taxonomy" id="1250544"/>
    <lineage>
        <taxon>Eukaryota</taxon>
        <taxon>Fungi</taxon>
        <taxon>Dikarya</taxon>
        <taxon>Ascomycota</taxon>
        <taxon>Pezizomycotina</taxon>
        <taxon>Pezizomycetes</taxon>
        <taxon>Pezizales</taxon>
        <taxon>Pyronemataceae</taxon>
        <taxon>Sphaerosporella</taxon>
    </lineage>
</organism>
<evidence type="ECO:0000313" key="2">
    <source>
        <dbReference type="Proteomes" id="UP000326924"/>
    </source>
</evidence>
<evidence type="ECO:0000313" key="1">
    <source>
        <dbReference type="EMBL" id="KAA8907834.1"/>
    </source>
</evidence>
<dbReference type="EMBL" id="VXIS01000075">
    <property type="protein sequence ID" value="KAA8907834.1"/>
    <property type="molecule type" value="Genomic_DNA"/>
</dbReference>